<comment type="caution">
    <text evidence="1">The sequence shown here is derived from an EMBL/GenBank/DDBJ whole genome shotgun (WGS) entry which is preliminary data.</text>
</comment>
<accession>A0ABW0Q2P6</accession>
<dbReference type="EMBL" id="JBHSML010000030">
    <property type="protein sequence ID" value="MFC5518943.1"/>
    <property type="molecule type" value="Genomic_DNA"/>
</dbReference>
<organism evidence="1 2">
    <name type="scientific">Kaistia terrae</name>
    <dbReference type="NCBI Taxonomy" id="537017"/>
    <lineage>
        <taxon>Bacteria</taxon>
        <taxon>Pseudomonadati</taxon>
        <taxon>Pseudomonadota</taxon>
        <taxon>Alphaproteobacteria</taxon>
        <taxon>Hyphomicrobiales</taxon>
        <taxon>Kaistiaceae</taxon>
        <taxon>Kaistia</taxon>
    </lineage>
</organism>
<sequence length="88" mass="10064">MTQAVGKLELETAIQRTYAAILVMSELLDATFDMPDKRVDHLQHYSFTDGQVDARLESMSHAVETAEKLRDMFQAYVLCERERKAVKA</sequence>
<reference evidence="2" key="1">
    <citation type="journal article" date="2019" name="Int. J. Syst. Evol. Microbiol.">
        <title>The Global Catalogue of Microorganisms (GCM) 10K type strain sequencing project: providing services to taxonomists for standard genome sequencing and annotation.</title>
        <authorList>
            <consortium name="The Broad Institute Genomics Platform"/>
            <consortium name="The Broad Institute Genome Sequencing Center for Infectious Disease"/>
            <person name="Wu L."/>
            <person name="Ma J."/>
        </authorList>
    </citation>
    <scope>NUCLEOTIDE SEQUENCE [LARGE SCALE GENOMIC DNA]</scope>
    <source>
        <strain evidence="2">KACC 12633</strain>
    </source>
</reference>
<proteinExistence type="predicted"/>
<evidence type="ECO:0000313" key="2">
    <source>
        <dbReference type="Proteomes" id="UP001596150"/>
    </source>
</evidence>
<keyword evidence="2" id="KW-1185">Reference proteome</keyword>
<evidence type="ECO:0000313" key="1">
    <source>
        <dbReference type="EMBL" id="MFC5518943.1"/>
    </source>
</evidence>
<name>A0ABW0Q2P6_9HYPH</name>
<dbReference type="Proteomes" id="UP001596150">
    <property type="component" value="Unassembled WGS sequence"/>
</dbReference>
<dbReference type="RefSeq" id="WP_266346381.1">
    <property type="nucleotide sequence ID" value="NZ_JAPKNH010000016.1"/>
</dbReference>
<gene>
    <name evidence="1" type="ORF">ACFPP9_24485</name>
</gene>
<protein>
    <submittedName>
        <fullName evidence="1">Uncharacterized protein</fullName>
    </submittedName>
</protein>